<dbReference type="AlphaFoldDB" id="A0A2P5E7E3"/>
<comment type="caution">
    <text evidence="1">The sequence shown here is derived from an EMBL/GenBank/DDBJ whole genome shotgun (WGS) entry which is preliminary data.</text>
</comment>
<dbReference type="OrthoDB" id="1305788at2759"/>
<reference evidence="2" key="1">
    <citation type="submission" date="2016-06" db="EMBL/GenBank/DDBJ databases">
        <title>Parallel loss of symbiosis genes in relatives of nitrogen-fixing non-legume Parasponia.</title>
        <authorList>
            <person name="Van Velzen R."/>
            <person name="Holmer R."/>
            <person name="Bu F."/>
            <person name="Rutten L."/>
            <person name="Van Zeijl A."/>
            <person name="Liu W."/>
            <person name="Santuari L."/>
            <person name="Cao Q."/>
            <person name="Sharma T."/>
            <person name="Shen D."/>
            <person name="Roswanjaya Y."/>
            <person name="Wardhani T."/>
            <person name="Kalhor M.S."/>
            <person name="Jansen J."/>
            <person name="Van den Hoogen J."/>
            <person name="Gungor B."/>
            <person name="Hartog M."/>
            <person name="Hontelez J."/>
            <person name="Verver J."/>
            <person name="Yang W.-C."/>
            <person name="Schijlen E."/>
            <person name="Repin R."/>
            <person name="Schilthuizen M."/>
            <person name="Schranz E."/>
            <person name="Heidstra R."/>
            <person name="Miyata K."/>
            <person name="Fedorova E."/>
            <person name="Kohlen W."/>
            <person name="Bisseling T."/>
            <person name="Smit S."/>
            <person name="Geurts R."/>
        </authorList>
    </citation>
    <scope>NUCLEOTIDE SEQUENCE [LARGE SCALE GENOMIC DNA]</scope>
    <source>
        <strain evidence="2">cv. RG33-2</strain>
    </source>
</reference>
<accession>A0A2P5E7E3</accession>
<gene>
    <name evidence="1" type="ORF">TorRG33x02_227240</name>
</gene>
<dbReference type="EMBL" id="JXTC01000216">
    <property type="protein sequence ID" value="PON81455.1"/>
    <property type="molecule type" value="Genomic_DNA"/>
</dbReference>
<dbReference type="Proteomes" id="UP000237000">
    <property type="component" value="Unassembled WGS sequence"/>
</dbReference>
<keyword evidence="2" id="KW-1185">Reference proteome</keyword>
<organism evidence="1 2">
    <name type="scientific">Trema orientale</name>
    <name type="common">Charcoal tree</name>
    <name type="synonym">Celtis orientalis</name>
    <dbReference type="NCBI Taxonomy" id="63057"/>
    <lineage>
        <taxon>Eukaryota</taxon>
        <taxon>Viridiplantae</taxon>
        <taxon>Streptophyta</taxon>
        <taxon>Embryophyta</taxon>
        <taxon>Tracheophyta</taxon>
        <taxon>Spermatophyta</taxon>
        <taxon>Magnoliopsida</taxon>
        <taxon>eudicotyledons</taxon>
        <taxon>Gunneridae</taxon>
        <taxon>Pentapetalae</taxon>
        <taxon>rosids</taxon>
        <taxon>fabids</taxon>
        <taxon>Rosales</taxon>
        <taxon>Cannabaceae</taxon>
        <taxon>Trema</taxon>
    </lineage>
</organism>
<evidence type="ECO:0000313" key="1">
    <source>
        <dbReference type="EMBL" id="PON81455.1"/>
    </source>
</evidence>
<dbReference type="InParanoid" id="A0A2P5E7E3"/>
<evidence type="ECO:0000313" key="2">
    <source>
        <dbReference type="Proteomes" id="UP000237000"/>
    </source>
</evidence>
<sequence length="41" mass="4921">MSSQNQLFEKEQWHFFDLGHEMVNNDEVSYTTSRIIQSSQE</sequence>
<proteinExistence type="predicted"/>
<name>A0A2P5E7E3_TREOI</name>
<protein>
    <submittedName>
        <fullName evidence="1">Uncharacterized protein</fullName>
    </submittedName>
</protein>